<feature type="compositionally biased region" description="Polar residues" evidence="1">
    <location>
        <begin position="138"/>
        <end position="153"/>
    </location>
</feature>
<reference evidence="2 3" key="1">
    <citation type="journal article" date="2014" name="J. Microbiol.">
        <title>Diaminobutyricibacter tongyongensis gen. nov., sp. nov. and Homoserinibacter gongjuensis gen. nov., sp. nov. belong to the family Microbacteriaceae.</title>
        <authorList>
            <person name="Kim S.J."/>
            <person name="Ahn J.H."/>
            <person name="Weon H.Y."/>
            <person name="Hamada M."/>
            <person name="Suzuki K."/>
            <person name="Kwon S.W."/>
        </authorList>
    </citation>
    <scope>NUCLEOTIDE SEQUENCE [LARGE SCALE GENOMIC DNA]</scope>
    <source>
        <strain evidence="2 3">NBRC 108724</strain>
    </source>
</reference>
<feature type="region of interest" description="Disordered" evidence="1">
    <location>
        <begin position="258"/>
        <end position="310"/>
    </location>
</feature>
<feature type="compositionally biased region" description="Low complexity" evidence="1">
    <location>
        <begin position="210"/>
        <end position="223"/>
    </location>
</feature>
<evidence type="ECO:0000313" key="3">
    <source>
        <dbReference type="Proteomes" id="UP000474967"/>
    </source>
</evidence>
<sequence length="310" mass="33553">MGCSHARAPGSHRIGATISTRRKQVAPVVDSVYDEVASDIAVGKLKADYPLPKAEDFADVYEISRGSALAVIKKLEDAGLVHRNHSVFVSRQSNTELVTRIDALLKWAHQNKISFDTVMHAVRGRTRPEESRLLETPTAGQPSQPAGESASESDTARERFTHAEAKKQQLETNPHAQTENRAAMIEEPSFTQGTDRPLAERASSQTDNAPSNVGEPVVSSEPVPVVVDPPLRIGDGSARVDGDALPVVDVAAGVDASERSPRAVNGVSVTGETPKYEGGVRQASAESQWVDNSEPEEWEADLLRQEPWRN</sequence>
<dbReference type="Proteomes" id="UP000474967">
    <property type="component" value="Unassembled WGS sequence"/>
</dbReference>
<dbReference type="InterPro" id="IPR036388">
    <property type="entry name" value="WH-like_DNA-bd_sf"/>
</dbReference>
<dbReference type="EMBL" id="JAAGWY010000005">
    <property type="protein sequence ID" value="NEN07760.1"/>
    <property type="molecule type" value="Genomic_DNA"/>
</dbReference>
<name>A0A6L9Y272_9MICO</name>
<keyword evidence="3" id="KW-1185">Reference proteome</keyword>
<dbReference type="AlphaFoldDB" id="A0A6L9Y272"/>
<evidence type="ECO:0000313" key="2">
    <source>
        <dbReference type="EMBL" id="NEN07760.1"/>
    </source>
</evidence>
<proteinExistence type="predicted"/>
<dbReference type="SUPFAM" id="SSF46785">
    <property type="entry name" value="Winged helix' DNA-binding domain"/>
    <property type="match status" value="1"/>
</dbReference>
<feature type="region of interest" description="Disordered" evidence="1">
    <location>
        <begin position="124"/>
        <end position="158"/>
    </location>
</feature>
<comment type="caution">
    <text evidence="2">The sequence shown here is derived from an EMBL/GenBank/DDBJ whole genome shotgun (WGS) entry which is preliminary data.</text>
</comment>
<organism evidence="2 3">
    <name type="scientific">Leifsonia tongyongensis</name>
    <dbReference type="NCBI Taxonomy" id="1268043"/>
    <lineage>
        <taxon>Bacteria</taxon>
        <taxon>Bacillati</taxon>
        <taxon>Actinomycetota</taxon>
        <taxon>Actinomycetes</taxon>
        <taxon>Micrococcales</taxon>
        <taxon>Microbacteriaceae</taxon>
        <taxon>Leifsonia</taxon>
    </lineage>
</organism>
<dbReference type="Gene3D" id="1.10.10.10">
    <property type="entry name" value="Winged helix-like DNA-binding domain superfamily/Winged helix DNA-binding domain"/>
    <property type="match status" value="1"/>
</dbReference>
<protein>
    <submittedName>
        <fullName evidence="2">GntR family transcriptional regulator</fullName>
    </submittedName>
</protein>
<gene>
    <name evidence="2" type="ORF">G3T36_18035</name>
</gene>
<accession>A0A6L9Y272</accession>
<dbReference type="InterPro" id="IPR036390">
    <property type="entry name" value="WH_DNA-bd_sf"/>
</dbReference>
<evidence type="ECO:0000256" key="1">
    <source>
        <dbReference type="SAM" id="MobiDB-lite"/>
    </source>
</evidence>
<feature type="compositionally biased region" description="Basic and acidic residues" evidence="1">
    <location>
        <begin position="301"/>
        <end position="310"/>
    </location>
</feature>
<feature type="region of interest" description="Disordered" evidence="1">
    <location>
        <begin position="186"/>
        <end position="223"/>
    </location>
</feature>